<keyword evidence="5" id="KW-0949">S-adenosyl-L-methionine</keyword>
<dbReference type="GO" id="GO:0005737">
    <property type="term" value="C:cytoplasm"/>
    <property type="evidence" value="ECO:0007669"/>
    <property type="project" value="InterPro"/>
</dbReference>
<keyword evidence="2" id="KW-0698">rRNA processing</keyword>
<evidence type="ECO:0000256" key="2">
    <source>
        <dbReference type="ARBA" id="ARBA00022552"/>
    </source>
</evidence>
<evidence type="ECO:0000313" key="6">
    <source>
        <dbReference type="EMBL" id="PVH25046.1"/>
    </source>
</evidence>
<organism evidence="6 7">
    <name type="scientific">Sphingobacterium corticibacter</name>
    <dbReference type="NCBI Taxonomy" id="2171749"/>
    <lineage>
        <taxon>Bacteria</taxon>
        <taxon>Pseudomonadati</taxon>
        <taxon>Bacteroidota</taxon>
        <taxon>Sphingobacteriia</taxon>
        <taxon>Sphingobacteriales</taxon>
        <taxon>Sphingobacteriaceae</taxon>
        <taxon>Sphingobacterium</taxon>
    </lineage>
</organism>
<keyword evidence="1" id="KW-0963">Cytoplasm</keyword>
<keyword evidence="7" id="KW-1185">Reference proteome</keyword>
<dbReference type="OrthoDB" id="1115728at2"/>
<reference evidence="6 7" key="1">
    <citation type="submission" date="2018-04" db="EMBL/GenBank/DDBJ databases">
        <title>Sphingobacterium cortibacter sp. nov.</title>
        <authorList>
            <person name="Li Y."/>
        </authorList>
    </citation>
    <scope>NUCLEOTIDE SEQUENCE [LARGE SCALE GENOMIC DNA]</scope>
    <source>
        <strain evidence="6 7">2c-3</strain>
    </source>
</reference>
<dbReference type="PIRSF" id="PIRSF029038">
    <property type="entry name" value="Mtase_YbiN_prd"/>
    <property type="match status" value="1"/>
</dbReference>
<dbReference type="EMBL" id="QDKG01000003">
    <property type="protein sequence ID" value="PVH25046.1"/>
    <property type="molecule type" value="Genomic_DNA"/>
</dbReference>
<keyword evidence="3 6" id="KW-0489">Methyltransferase</keyword>
<dbReference type="InterPro" id="IPR016909">
    <property type="entry name" value="rRNA_lsu_MeTfrase_F"/>
</dbReference>
<sequence length="291" mass="33176">MANTAQTFHYNSRHLDGYDFKKLFKAEPALIEHVVTTPRGTQSIDFKNPESVFMLNKALLAAYYQVKGWKLLANSLCPPIPGRADYLHYLADLIPDDKPMRILDIGTGSSLIYPLLGASLFAWSFVATDTHAPSLDNAYEILEANPELKKRILLRHQPDSANILKGIIRPNDQFDAIICNPPFYSSREQHWNKVVNKNEKLHKGKSLPVQNFGGLANELWREGGEKAFVTQLIYDSLEYKEQLKWCTALVADKDHLKPLVSVLEYHKVPQVEIIPMQQGQKISRLLAWRVR</sequence>
<dbReference type="AlphaFoldDB" id="A0A2T8HHX4"/>
<gene>
    <name evidence="6" type="ORF">DC487_08915</name>
</gene>
<evidence type="ECO:0000256" key="4">
    <source>
        <dbReference type="ARBA" id="ARBA00022679"/>
    </source>
</evidence>
<evidence type="ECO:0000256" key="5">
    <source>
        <dbReference type="ARBA" id="ARBA00022691"/>
    </source>
</evidence>
<protein>
    <submittedName>
        <fullName evidence="6">23S rRNA (Adenine(1618)-N(6))-methyltransferase RlmF</fullName>
    </submittedName>
</protein>
<dbReference type="CDD" id="cd02440">
    <property type="entry name" value="AdoMet_MTases"/>
    <property type="match status" value="1"/>
</dbReference>
<dbReference type="GO" id="GO:0070475">
    <property type="term" value="P:rRNA base methylation"/>
    <property type="evidence" value="ECO:0007669"/>
    <property type="project" value="TreeGrafter"/>
</dbReference>
<dbReference type="SUPFAM" id="SSF53335">
    <property type="entry name" value="S-adenosyl-L-methionine-dependent methyltransferases"/>
    <property type="match status" value="1"/>
</dbReference>
<dbReference type="PROSITE" id="PS00092">
    <property type="entry name" value="N6_MTASE"/>
    <property type="match status" value="1"/>
</dbReference>
<comment type="caution">
    <text evidence="6">The sequence shown here is derived from an EMBL/GenBank/DDBJ whole genome shotgun (WGS) entry which is preliminary data.</text>
</comment>
<dbReference type="PANTHER" id="PTHR13393:SF0">
    <property type="entry name" value="RNA N6-ADENOSINE-METHYLTRANSFERASE METTL16"/>
    <property type="match status" value="1"/>
</dbReference>
<dbReference type="InterPro" id="IPR010286">
    <property type="entry name" value="METTL16/RlmF"/>
</dbReference>
<dbReference type="RefSeq" id="WP_116775636.1">
    <property type="nucleotide sequence ID" value="NZ_QDKG01000003.1"/>
</dbReference>
<dbReference type="GO" id="GO:0003676">
    <property type="term" value="F:nucleic acid binding"/>
    <property type="evidence" value="ECO:0007669"/>
    <property type="project" value="InterPro"/>
</dbReference>
<accession>A0A2T8HHX4</accession>
<proteinExistence type="predicted"/>
<dbReference type="InterPro" id="IPR002052">
    <property type="entry name" value="DNA_methylase_N6_adenine_CS"/>
</dbReference>
<dbReference type="Gene3D" id="3.40.50.150">
    <property type="entry name" value="Vaccinia Virus protein VP39"/>
    <property type="match status" value="1"/>
</dbReference>
<dbReference type="Proteomes" id="UP000245627">
    <property type="component" value="Unassembled WGS sequence"/>
</dbReference>
<name>A0A2T8HHX4_9SPHI</name>
<evidence type="ECO:0000313" key="7">
    <source>
        <dbReference type="Proteomes" id="UP000245627"/>
    </source>
</evidence>
<dbReference type="InterPro" id="IPR029063">
    <property type="entry name" value="SAM-dependent_MTases_sf"/>
</dbReference>
<evidence type="ECO:0000256" key="3">
    <source>
        <dbReference type="ARBA" id="ARBA00022603"/>
    </source>
</evidence>
<dbReference type="NCBIfam" id="NF008725">
    <property type="entry name" value="PRK11727.1"/>
    <property type="match status" value="1"/>
</dbReference>
<keyword evidence="4 6" id="KW-0808">Transferase</keyword>
<dbReference type="Pfam" id="PF05971">
    <property type="entry name" value="Methyltransf_10"/>
    <property type="match status" value="1"/>
</dbReference>
<evidence type="ECO:0000256" key="1">
    <source>
        <dbReference type="ARBA" id="ARBA00022490"/>
    </source>
</evidence>
<dbReference type="GO" id="GO:0052907">
    <property type="term" value="F:23S rRNA (adenine(1618)-N(6))-methyltransferase activity"/>
    <property type="evidence" value="ECO:0007669"/>
    <property type="project" value="TreeGrafter"/>
</dbReference>
<dbReference type="PANTHER" id="PTHR13393">
    <property type="entry name" value="SAM-DEPENDENT METHYLTRANSFERASE"/>
    <property type="match status" value="1"/>
</dbReference>